<dbReference type="Proteomes" id="UP001500751">
    <property type="component" value="Unassembled WGS sequence"/>
</dbReference>
<gene>
    <name evidence="2" type="ORF">GCM10009839_31540</name>
</gene>
<feature type="compositionally biased region" description="Low complexity" evidence="1">
    <location>
        <begin position="1"/>
        <end position="10"/>
    </location>
</feature>
<keyword evidence="3" id="KW-1185">Reference proteome</keyword>
<sequence length="165" mass="18515">MPHPHLISHPPILPTFHPNGPNPHPHRPPNILIRTITHHNTPLRPHPEIPQRLPKRRPMRLPPLPPTQRIRNHHTVEKRPDPQSPHLPLLNRDIPISHHREPNPGRPQAGKRRADPGIRLQARRPVGAEGGDELDEERGWGNGEGGGGKGRSEFSTRDRARGGVG</sequence>
<dbReference type="EMBL" id="BAAAQN010000015">
    <property type="protein sequence ID" value="GAA2029646.1"/>
    <property type="molecule type" value="Genomic_DNA"/>
</dbReference>
<accession>A0ABP5FP03</accession>
<protein>
    <submittedName>
        <fullName evidence="2">Uncharacterized protein</fullName>
    </submittedName>
</protein>
<feature type="region of interest" description="Disordered" evidence="1">
    <location>
        <begin position="1"/>
        <end position="165"/>
    </location>
</feature>
<comment type="caution">
    <text evidence="2">The sequence shown here is derived from an EMBL/GenBank/DDBJ whole genome shotgun (WGS) entry which is preliminary data.</text>
</comment>
<proteinExistence type="predicted"/>
<evidence type="ECO:0000256" key="1">
    <source>
        <dbReference type="SAM" id="MobiDB-lite"/>
    </source>
</evidence>
<feature type="compositionally biased region" description="Basic and acidic residues" evidence="1">
    <location>
        <begin position="150"/>
        <end position="165"/>
    </location>
</feature>
<evidence type="ECO:0000313" key="2">
    <source>
        <dbReference type="EMBL" id="GAA2029646.1"/>
    </source>
</evidence>
<feature type="compositionally biased region" description="Gly residues" evidence="1">
    <location>
        <begin position="140"/>
        <end position="149"/>
    </location>
</feature>
<name>A0ABP5FP03_9ACTN</name>
<organism evidence="2 3">
    <name type="scientific">Catenulispora yoronensis</name>
    <dbReference type="NCBI Taxonomy" id="450799"/>
    <lineage>
        <taxon>Bacteria</taxon>
        <taxon>Bacillati</taxon>
        <taxon>Actinomycetota</taxon>
        <taxon>Actinomycetes</taxon>
        <taxon>Catenulisporales</taxon>
        <taxon>Catenulisporaceae</taxon>
        <taxon>Catenulispora</taxon>
    </lineage>
</organism>
<evidence type="ECO:0000313" key="3">
    <source>
        <dbReference type="Proteomes" id="UP001500751"/>
    </source>
</evidence>
<reference evidence="3" key="1">
    <citation type="journal article" date="2019" name="Int. J. Syst. Evol. Microbiol.">
        <title>The Global Catalogue of Microorganisms (GCM) 10K type strain sequencing project: providing services to taxonomists for standard genome sequencing and annotation.</title>
        <authorList>
            <consortium name="The Broad Institute Genomics Platform"/>
            <consortium name="The Broad Institute Genome Sequencing Center for Infectious Disease"/>
            <person name="Wu L."/>
            <person name="Ma J."/>
        </authorList>
    </citation>
    <scope>NUCLEOTIDE SEQUENCE [LARGE SCALE GENOMIC DNA]</scope>
    <source>
        <strain evidence="3">JCM 16014</strain>
    </source>
</reference>